<keyword evidence="1" id="KW-1133">Transmembrane helix</keyword>
<feature type="transmembrane region" description="Helical" evidence="1">
    <location>
        <begin position="51"/>
        <end position="72"/>
    </location>
</feature>
<dbReference type="AlphaFoldDB" id="G0MU49"/>
<feature type="transmembrane region" description="Helical" evidence="1">
    <location>
        <begin position="190"/>
        <end position="206"/>
    </location>
</feature>
<dbReference type="InterPro" id="IPR019422">
    <property type="entry name" value="7TM_GPCR_serpentine_rcpt_Srh"/>
</dbReference>
<organism evidence="3">
    <name type="scientific">Caenorhabditis brenneri</name>
    <name type="common">Nematode worm</name>
    <dbReference type="NCBI Taxonomy" id="135651"/>
    <lineage>
        <taxon>Eukaryota</taxon>
        <taxon>Metazoa</taxon>
        <taxon>Ecdysozoa</taxon>
        <taxon>Nematoda</taxon>
        <taxon>Chromadorea</taxon>
        <taxon>Rhabditida</taxon>
        <taxon>Rhabditina</taxon>
        <taxon>Rhabditomorpha</taxon>
        <taxon>Rhabditoidea</taxon>
        <taxon>Rhabditidae</taxon>
        <taxon>Peloderinae</taxon>
        <taxon>Caenorhabditis</taxon>
    </lineage>
</organism>
<keyword evidence="1" id="KW-0812">Transmembrane</keyword>
<feature type="transmembrane region" description="Helical" evidence="1">
    <location>
        <begin position="148"/>
        <end position="169"/>
    </location>
</feature>
<dbReference type="Proteomes" id="UP000008068">
    <property type="component" value="Unassembled WGS sequence"/>
</dbReference>
<keyword evidence="1" id="KW-0472">Membrane</keyword>
<gene>
    <name evidence="2" type="ORF">CAEBREN_17185</name>
</gene>
<dbReference type="HOGENOM" id="CLU_042960_2_2_1"/>
<feature type="transmembrane region" description="Helical" evidence="1">
    <location>
        <begin position="212"/>
        <end position="231"/>
    </location>
</feature>
<accession>G0MU49</accession>
<dbReference type="Pfam" id="PF10318">
    <property type="entry name" value="7TM_GPCR_Srh"/>
    <property type="match status" value="2"/>
</dbReference>
<feature type="transmembrane region" description="Helical" evidence="1">
    <location>
        <begin position="93"/>
        <end position="114"/>
    </location>
</feature>
<protein>
    <submittedName>
        <fullName evidence="2">Uncharacterized protein</fullName>
    </submittedName>
</protein>
<keyword evidence="3" id="KW-1185">Reference proteome</keyword>
<dbReference type="EMBL" id="GL379812">
    <property type="protein sequence ID" value="EGT44009.1"/>
    <property type="molecule type" value="Genomic_DNA"/>
</dbReference>
<proteinExistence type="predicted"/>
<sequence>MKLVKWYLVNVHVWIAIFDYSMGFLTMPFLLVPLLAGYPLGILRHFGVPTLYQTMLTVLVCGCMASSIVIVFENRFYTVCSVRIKRSWSKVRIKWISLHYIIIIGMLIPFYFLAPDQEPAVQRIFHTFPCLPRYICEAPIYVLTENGLYHVSVIVTYMSICLFEVFTIIDAKSIFYCSPHSNCYSTHISHCTYCSWVVLLLGFWYVQWLTNLGVIMLTTHGAVSTIAMLIAHRPYRESILTMIRKRRAASVENSRRAIYRNALSDVQN</sequence>
<feature type="transmembrane region" description="Helical" evidence="1">
    <location>
        <begin position="7"/>
        <end position="31"/>
    </location>
</feature>
<evidence type="ECO:0000256" key="1">
    <source>
        <dbReference type="SAM" id="Phobius"/>
    </source>
</evidence>
<evidence type="ECO:0000313" key="3">
    <source>
        <dbReference type="Proteomes" id="UP000008068"/>
    </source>
</evidence>
<dbReference type="eggNOG" id="ENOG502SY92">
    <property type="taxonomic scope" value="Eukaryota"/>
</dbReference>
<dbReference type="InParanoid" id="G0MU49"/>
<evidence type="ECO:0000313" key="2">
    <source>
        <dbReference type="EMBL" id="EGT44009.1"/>
    </source>
</evidence>
<reference evidence="3" key="1">
    <citation type="submission" date="2011-07" db="EMBL/GenBank/DDBJ databases">
        <authorList>
            <consortium name="Caenorhabditis brenneri Sequencing and Analysis Consortium"/>
            <person name="Wilson R.K."/>
        </authorList>
    </citation>
    <scope>NUCLEOTIDE SEQUENCE [LARGE SCALE GENOMIC DNA]</scope>
    <source>
        <strain evidence="3">PB2801</strain>
    </source>
</reference>
<dbReference type="OMA" id="HTFPCLP"/>
<name>G0MU49_CAEBE</name>